<gene>
    <name evidence="1" type="ORF">BFJ65_g7249</name>
</gene>
<sequence length="67" mass="7306">MIGFALDTSLCHTPKSCQAWILLQLMSRHGVGGILDIRREFESVSVFPSVDCRSLSIGLRAGDCNVP</sequence>
<protein>
    <submittedName>
        <fullName evidence="1">Uncharacterized protein</fullName>
    </submittedName>
</protein>
<name>A0A3L6NR08_FUSOX</name>
<organism evidence="1 2">
    <name type="scientific">Fusarium oxysporum f. sp. cepae</name>
    <dbReference type="NCBI Taxonomy" id="396571"/>
    <lineage>
        <taxon>Eukaryota</taxon>
        <taxon>Fungi</taxon>
        <taxon>Dikarya</taxon>
        <taxon>Ascomycota</taxon>
        <taxon>Pezizomycotina</taxon>
        <taxon>Sordariomycetes</taxon>
        <taxon>Hypocreomycetidae</taxon>
        <taxon>Hypocreales</taxon>
        <taxon>Nectriaceae</taxon>
        <taxon>Fusarium</taxon>
        <taxon>Fusarium oxysporum species complex</taxon>
    </lineage>
</organism>
<evidence type="ECO:0000313" key="1">
    <source>
        <dbReference type="EMBL" id="RKK20552.1"/>
    </source>
</evidence>
<reference evidence="1 2" key="1">
    <citation type="journal article" date="2018" name="Sci. Rep.">
        <title>Characterisation of pathogen-specific regions and novel effector candidates in Fusarium oxysporum f. sp. cepae.</title>
        <authorList>
            <person name="Armitage A.D."/>
            <person name="Taylor A."/>
            <person name="Sobczyk M.K."/>
            <person name="Baxter L."/>
            <person name="Greenfield B.P."/>
            <person name="Bates H.J."/>
            <person name="Wilson F."/>
            <person name="Jackson A.C."/>
            <person name="Ott S."/>
            <person name="Harrison R.J."/>
            <person name="Clarkson J.P."/>
        </authorList>
    </citation>
    <scope>NUCLEOTIDE SEQUENCE [LARGE SCALE GENOMIC DNA]</scope>
    <source>
        <strain evidence="1 2">FoC_Fus2</strain>
    </source>
</reference>
<proteinExistence type="predicted"/>
<dbReference type="AlphaFoldDB" id="A0A3L6NR08"/>
<dbReference type="Proteomes" id="UP000270866">
    <property type="component" value="Chromosome 7"/>
</dbReference>
<comment type="caution">
    <text evidence="1">The sequence shown here is derived from an EMBL/GenBank/DDBJ whole genome shotgun (WGS) entry which is preliminary data.</text>
</comment>
<accession>A0A3L6NR08</accession>
<evidence type="ECO:0000313" key="2">
    <source>
        <dbReference type="Proteomes" id="UP000270866"/>
    </source>
</evidence>
<dbReference type="EMBL" id="MRCU01000004">
    <property type="protein sequence ID" value="RKK20552.1"/>
    <property type="molecule type" value="Genomic_DNA"/>
</dbReference>